<accession>A0ABM6EK88</accession>
<reference evidence="2 3" key="1">
    <citation type="submission" date="2016-06" db="EMBL/GenBank/DDBJ databases">
        <title>Complete genome sequence of Edwardsiella hoshinae ATCC 35051.</title>
        <authorList>
            <person name="Reichley S.R."/>
            <person name="Waldbieser G.C."/>
            <person name="Lawrence M.L."/>
            <person name="Griffin M.J."/>
        </authorList>
    </citation>
    <scope>NUCLEOTIDE SEQUENCE [LARGE SCALE GENOMIC DNA]</scope>
    <source>
        <strain evidence="2 3">ATCC 35051</strain>
    </source>
</reference>
<gene>
    <name evidence="2" type="ORF">A9798_11360</name>
</gene>
<protein>
    <recommendedName>
        <fullName evidence="1">Transposase IS204/IS1001/IS1096/IS1165 DDE domain-containing protein</fullName>
    </recommendedName>
</protein>
<evidence type="ECO:0000313" key="3">
    <source>
        <dbReference type="Proteomes" id="UP000175893"/>
    </source>
</evidence>
<proteinExistence type="predicted"/>
<sequence length="125" mass="14129">MDDCGNLHPLVLLPGRDQRTLTAWFRKYPKIQVVSRDRGGIHATAAREGTSQSRSVADRWHLLKNMGDVLERMMYRDMSLIRFVANALSPKKSPEPERVEPAPYIVARSELSSRLVINATNVGSR</sequence>
<evidence type="ECO:0000259" key="1">
    <source>
        <dbReference type="Pfam" id="PF01610"/>
    </source>
</evidence>
<feature type="domain" description="Transposase IS204/IS1001/IS1096/IS1165 DDE" evidence="1">
    <location>
        <begin position="8"/>
        <end position="77"/>
    </location>
</feature>
<dbReference type="InterPro" id="IPR002560">
    <property type="entry name" value="Transposase_DDE"/>
</dbReference>
<dbReference type="EMBL" id="CP016043">
    <property type="protein sequence ID" value="AOV97489.1"/>
    <property type="molecule type" value="Genomic_DNA"/>
</dbReference>
<name>A0ABM6EK88_9GAMM</name>
<dbReference type="Proteomes" id="UP000175893">
    <property type="component" value="Chromosome"/>
</dbReference>
<organism evidence="2 3">
    <name type="scientific">Edwardsiella hoshinae</name>
    <dbReference type="NCBI Taxonomy" id="93378"/>
    <lineage>
        <taxon>Bacteria</taxon>
        <taxon>Pseudomonadati</taxon>
        <taxon>Pseudomonadota</taxon>
        <taxon>Gammaproteobacteria</taxon>
        <taxon>Enterobacterales</taxon>
        <taxon>Hafniaceae</taxon>
        <taxon>Edwardsiella</taxon>
    </lineage>
</organism>
<evidence type="ECO:0000313" key="2">
    <source>
        <dbReference type="EMBL" id="AOV97489.1"/>
    </source>
</evidence>
<dbReference type="Pfam" id="PF01610">
    <property type="entry name" value="DDE_Tnp_ISL3"/>
    <property type="match status" value="1"/>
</dbReference>
<keyword evidence="3" id="KW-1185">Reference proteome</keyword>